<keyword evidence="5" id="KW-1185">Reference proteome</keyword>
<feature type="region of interest" description="Disordered" evidence="2">
    <location>
        <begin position="1"/>
        <end position="20"/>
    </location>
</feature>
<comment type="similarity">
    <text evidence="1">Belongs to the carbon-nitrogen hydrolase superfamily. Nitrilase family.</text>
</comment>
<dbReference type="PROSITE" id="PS50263">
    <property type="entry name" value="CN_HYDROLASE"/>
    <property type="match status" value="1"/>
</dbReference>
<dbReference type="GO" id="GO:0018762">
    <property type="term" value="F:aliphatic nitrilase activity"/>
    <property type="evidence" value="ECO:0007669"/>
    <property type="project" value="UniProtKB-EC"/>
</dbReference>
<reference evidence="4 5" key="1">
    <citation type="submission" date="2020-08" db="EMBL/GenBank/DDBJ databases">
        <title>Genomic Encyclopedia of Type Strains, Phase IV (KMG-IV): sequencing the most valuable type-strain genomes for metagenomic binning, comparative biology and taxonomic classification.</title>
        <authorList>
            <person name="Goeker M."/>
        </authorList>
    </citation>
    <scope>NUCLEOTIDE SEQUENCE [LARGE SCALE GENOMIC DNA]</scope>
    <source>
        <strain evidence="4 5">DSM 2163</strain>
    </source>
</reference>
<organism evidence="4 5">
    <name type="scientific">Methylorubrum rhodinum</name>
    <dbReference type="NCBI Taxonomy" id="29428"/>
    <lineage>
        <taxon>Bacteria</taxon>
        <taxon>Pseudomonadati</taxon>
        <taxon>Pseudomonadota</taxon>
        <taxon>Alphaproteobacteria</taxon>
        <taxon>Hyphomicrobiales</taxon>
        <taxon>Methylobacteriaceae</taxon>
        <taxon>Methylorubrum</taxon>
    </lineage>
</organism>
<dbReference type="PANTHER" id="PTHR46044">
    <property type="entry name" value="NITRILASE"/>
    <property type="match status" value="1"/>
</dbReference>
<protein>
    <submittedName>
        <fullName evidence="4">Aliphatic nitrilase</fullName>
        <ecNumber evidence="4">3.5.5.7</ecNumber>
    </submittedName>
</protein>
<evidence type="ECO:0000259" key="3">
    <source>
        <dbReference type="PROSITE" id="PS50263"/>
    </source>
</evidence>
<name>A0A840ZHM5_9HYPH</name>
<dbReference type="Gene3D" id="3.60.110.10">
    <property type="entry name" value="Carbon-nitrogen hydrolase"/>
    <property type="match status" value="1"/>
</dbReference>
<dbReference type="InterPro" id="IPR044149">
    <property type="entry name" value="Nitrilases_CHs"/>
</dbReference>
<dbReference type="EC" id="3.5.5.7" evidence="4"/>
<dbReference type="SUPFAM" id="SSF56317">
    <property type="entry name" value="Carbon-nitrogen hydrolase"/>
    <property type="match status" value="1"/>
</dbReference>
<dbReference type="Proteomes" id="UP000583454">
    <property type="component" value="Unassembled WGS sequence"/>
</dbReference>
<dbReference type="InterPro" id="IPR003010">
    <property type="entry name" value="C-N_Hydrolase"/>
</dbReference>
<feature type="domain" description="CN hydrolase" evidence="3">
    <location>
        <begin position="84"/>
        <end position="364"/>
    </location>
</feature>
<dbReference type="PANTHER" id="PTHR46044:SF2">
    <property type="entry name" value="CN HYDROLASE DOMAIN-CONTAINING PROTEIN"/>
    <property type="match status" value="1"/>
</dbReference>
<proteinExistence type="inferred from homology"/>
<sequence length="435" mass="47540">MGERAPCRPATPLAAKGPQRRPSCIVIGPLHRFPAPDRIEAPLEPSQRGLARSGLRGSMSRKLISERPCLMLPESSQMGQLPRFKVAAVHAAPVFLDKAATTRKAVSILREAAHAGAEFIAFPETFIPAFPVWSALWAPIENHDLFARMATESVFVDGPEVAEIRHEARQLGVFVSIGISERSTASVGCLWNSNLLIGDDGAILVHHRKLVPTFYEKLVWAAGDGEGLRVAETRIGRLGGLICGENTNPLARFTLMAQGEQVHVSSWPPIWPTRPPAEGGNFDNVAANRIRASAHSFEAKAFGVVSAGFMDGAMRDALVGRDAKIARVLDETPRAASFVIDPTGRQISETLQDAEGIVYAEIDINACVEPKQFHDVVGYYNRYDVFDLTVRRKRQQPVAFRSDDERPPAEPQRPAASLPRAQLHEIGPGYGQFDP</sequence>
<keyword evidence="4" id="KW-0378">Hydrolase</keyword>
<accession>A0A840ZHM5</accession>
<evidence type="ECO:0000256" key="2">
    <source>
        <dbReference type="SAM" id="MobiDB-lite"/>
    </source>
</evidence>
<gene>
    <name evidence="4" type="ORF">HNR00_001199</name>
</gene>
<dbReference type="AlphaFoldDB" id="A0A840ZHM5"/>
<evidence type="ECO:0000313" key="5">
    <source>
        <dbReference type="Proteomes" id="UP000583454"/>
    </source>
</evidence>
<dbReference type="Pfam" id="PF00795">
    <property type="entry name" value="CN_hydrolase"/>
    <property type="match status" value="1"/>
</dbReference>
<dbReference type="CDD" id="cd07564">
    <property type="entry name" value="nitrilases_CHs"/>
    <property type="match status" value="1"/>
</dbReference>
<evidence type="ECO:0000313" key="4">
    <source>
        <dbReference type="EMBL" id="MBB5756501.1"/>
    </source>
</evidence>
<dbReference type="InterPro" id="IPR036526">
    <property type="entry name" value="C-N_Hydrolase_sf"/>
</dbReference>
<dbReference type="EMBL" id="JACHOP010000003">
    <property type="protein sequence ID" value="MBB5756501.1"/>
    <property type="molecule type" value="Genomic_DNA"/>
</dbReference>
<evidence type="ECO:0000256" key="1">
    <source>
        <dbReference type="ARBA" id="ARBA00008129"/>
    </source>
</evidence>
<comment type="caution">
    <text evidence="4">The sequence shown here is derived from an EMBL/GenBank/DDBJ whole genome shotgun (WGS) entry which is preliminary data.</text>
</comment>
<feature type="region of interest" description="Disordered" evidence="2">
    <location>
        <begin position="396"/>
        <end position="435"/>
    </location>
</feature>